<dbReference type="GO" id="GO:0006221">
    <property type="term" value="P:pyrimidine nucleotide biosynthetic process"/>
    <property type="evidence" value="ECO:0007669"/>
    <property type="project" value="UniProtKB-KW"/>
</dbReference>
<evidence type="ECO:0000313" key="3">
    <source>
        <dbReference type="EMBL" id="ETX27598.1"/>
    </source>
</evidence>
<dbReference type="InterPro" id="IPR024403">
    <property type="entry name" value="DHOase_cat"/>
</dbReference>
<feature type="domain" description="Dihydroorotase catalytic" evidence="2">
    <location>
        <begin position="70"/>
        <end position="255"/>
    </location>
</feature>
<name>X7F4F5_9RHOB</name>
<dbReference type="NCBIfam" id="TIGR00857">
    <property type="entry name" value="pyrC_multi"/>
    <property type="match status" value="1"/>
</dbReference>
<dbReference type="GO" id="GO:0005737">
    <property type="term" value="C:cytoplasm"/>
    <property type="evidence" value="ECO:0007669"/>
    <property type="project" value="TreeGrafter"/>
</dbReference>
<comment type="caution">
    <text evidence="3">The sequence shown here is derived from an EMBL/GenBank/DDBJ whole genome shotgun (WGS) entry which is preliminary data.</text>
</comment>
<organism evidence="3 4">
    <name type="scientific">Roseivivax isoporae LMG 25204</name>
    <dbReference type="NCBI Taxonomy" id="1449351"/>
    <lineage>
        <taxon>Bacteria</taxon>
        <taxon>Pseudomonadati</taxon>
        <taxon>Pseudomonadota</taxon>
        <taxon>Alphaproteobacteria</taxon>
        <taxon>Rhodobacterales</taxon>
        <taxon>Roseobacteraceae</taxon>
        <taxon>Roseivivax</taxon>
    </lineage>
</organism>
<dbReference type="InterPro" id="IPR050138">
    <property type="entry name" value="DHOase/Allantoinase_Hydrolase"/>
</dbReference>
<sequence length="444" mass="47551">MSGPETPIALHRDAPVLIRNARLVDPEAGAVRAGSLLIEGGRITEIIDAPEPEIDAGRVPDRNRIDANDRFLAPGIVDIGVKVCEPGERHKESYKTAGAAAAAGGVTTMVTRPDTLPAIDTPETLEFIRRRAVEAAPVTVLPMAALTKGREGREMTEIGFLMDAGAVAFTDCDHVVTDTRVLSRAMTYAAGLGALIVTHPQEPGLSRGTAATSGKFATLRGLPSVSAMAERMGLDRDIALVEMTGVRLHADQITTARALPALERAKRNGFDVTAGTSMHHLTLNEMDVADYRTFFKVKPPLRSEDDRQAVIEAVRSGLIDTISSMHTPQDEESKRLPFEEAASGAVGLETMLPVLLRLYHSGDLDLPVLFRALALNPARRLGLDGGRLAVGAPADLVLFDADKPFVLDRFGLRSKSKNTPFDGARLQGKVLKTFVAGSVVYESA</sequence>
<dbReference type="SUPFAM" id="SSF51338">
    <property type="entry name" value="Composite domain of metallo-dependent hydrolases"/>
    <property type="match status" value="1"/>
</dbReference>
<dbReference type="Pfam" id="PF12890">
    <property type="entry name" value="DHOase"/>
    <property type="match status" value="1"/>
</dbReference>
<evidence type="ECO:0000256" key="1">
    <source>
        <dbReference type="ARBA" id="ARBA00022975"/>
    </source>
</evidence>
<dbReference type="AlphaFoldDB" id="X7F4F5"/>
<dbReference type="EC" id="3.5.2.3" evidence="3"/>
<dbReference type="InterPro" id="IPR011059">
    <property type="entry name" value="Metal-dep_hydrolase_composite"/>
</dbReference>
<dbReference type="EMBL" id="JAME01000030">
    <property type="protein sequence ID" value="ETX27598.1"/>
    <property type="molecule type" value="Genomic_DNA"/>
</dbReference>
<dbReference type="GO" id="GO:0006145">
    <property type="term" value="P:purine nucleobase catabolic process"/>
    <property type="evidence" value="ECO:0007669"/>
    <property type="project" value="TreeGrafter"/>
</dbReference>
<evidence type="ECO:0000313" key="4">
    <source>
        <dbReference type="Proteomes" id="UP000023430"/>
    </source>
</evidence>
<dbReference type="RefSeq" id="WP_051492125.1">
    <property type="nucleotide sequence ID" value="NZ_JAME01000030.1"/>
</dbReference>
<dbReference type="eggNOG" id="COG0044">
    <property type="taxonomic scope" value="Bacteria"/>
</dbReference>
<keyword evidence="3" id="KW-0378">Hydrolase</keyword>
<proteinExistence type="predicted"/>
<keyword evidence="4" id="KW-1185">Reference proteome</keyword>
<dbReference type="GO" id="GO:0046872">
    <property type="term" value="F:metal ion binding"/>
    <property type="evidence" value="ECO:0007669"/>
    <property type="project" value="InterPro"/>
</dbReference>
<dbReference type="Proteomes" id="UP000023430">
    <property type="component" value="Unassembled WGS sequence"/>
</dbReference>
<dbReference type="Gene3D" id="3.20.20.140">
    <property type="entry name" value="Metal-dependent hydrolases"/>
    <property type="match status" value="1"/>
</dbReference>
<dbReference type="InterPro" id="IPR032466">
    <property type="entry name" value="Metal_Hydrolase"/>
</dbReference>
<dbReference type="CDD" id="cd01317">
    <property type="entry name" value="DHOase_IIa"/>
    <property type="match status" value="1"/>
</dbReference>
<dbReference type="OrthoDB" id="9803027at2"/>
<dbReference type="PANTHER" id="PTHR43668:SF2">
    <property type="entry name" value="ALLANTOINASE"/>
    <property type="match status" value="1"/>
</dbReference>
<dbReference type="GO" id="GO:0004151">
    <property type="term" value="F:dihydroorotase activity"/>
    <property type="evidence" value="ECO:0007669"/>
    <property type="project" value="UniProtKB-EC"/>
</dbReference>
<dbReference type="GO" id="GO:0004038">
    <property type="term" value="F:allantoinase activity"/>
    <property type="evidence" value="ECO:0007669"/>
    <property type="project" value="TreeGrafter"/>
</dbReference>
<dbReference type="InterPro" id="IPR004722">
    <property type="entry name" value="DHOase"/>
</dbReference>
<protein>
    <submittedName>
        <fullName evidence="3">Dihydroorotase</fullName>
        <ecNumber evidence="3">3.5.2.3</ecNumber>
    </submittedName>
</protein>
<dbReference type="Gene3D" id="2.30.40.10">
    <property type="entry name" value="Urease, subunit C, domain 1"/>
    <property type="match status" value="1"/>
</dbReference>
<evidence type="ECO:0000259" key="2">
    <source>
        <dbReference type="Pfam" id="PF12890"/>
    </source>
</evidence>
<dbReference type="PANTHER" id="PTHR43668">
    <property type="entry name" value="ALLANTOINASE"/>
    <property type="match status" value="1"/>
</dbReference>
<dbReference type="PATRIC" id="fig|1449351.3.peg.3521"/>
<accession>X7F4F5</accession>
<keyword evidence="1" id="KW-0665">Pyrimidine biosynthesis</keyword>
<dbReference type="SUPFAM" id="SSF51556">
    <property type="entry name" value="Metallo-dependent hydrolases"/>
    <property type="match status" value="1"/>
</dbReference>
<gene>
    <name evidence="3" type="ORF">RISW2_13235</name>
</gene>
<dbReference type="STRING" id="1449351.RISW2_13235"/>
<reference evidence="3 4" key="1">
    <citation type="submission" date="2014-01" db="EMBL/GenBank/DDBJ databases">
        <title>Roseivivax isoporae LMG 25204 Genome Sequencing.</title>
        <authorList>
            <person name="Lai Q."/>
            <person name="Li G."/>
            <person name="Shao Z."/>
        </authorList>
    </citation>
    <scope>NUCLEOTIDE SEQUENCE [LARGE SCALE GENOMIC DNA]</scope>
    <source>
        <strain evidence="3 4">LMG 25204</strain>
    </source>
</reference>